<gene>
    <name evidence="2" type="ORF">MGAL_10B045229</name>
</gene>
<feature type="transmembrane region" description="Helical" evidence="1">
    <location>
        <begin position="397"/>
        <end position="416"/>
    </location>
</feature>
<evidence type="ECO:0000313" key="3">
    <source>
        <dbReference type="Proteomes" id="UP000596742"/>
    </source>
</evidence>
<comment type="caution">
    <text evidence="2">The sequence shown here is derived from an EMBL/GenBank/DDBJ whole genome shotgun (WGS) entry which is preliminary data.</text>
</comment>
<keyword evidence="1" id="KW-1133">Transmembrane helix</keyword>
<keyword evidence="1" id="KW-0812">Transmembrane</keyword>
<keyword evidence="1" id="KW-0472">Membrane</keyword>
<keyword evidence="3" id="KW-1185">Reference proteome</keyword>
<dbReference type="Proteomes" id="UP000596742">
    <property type="component" value="Unassembled WGS sequence"/>
</dbReference>
<evidence type="ECO:0000313" key="2">
    <source>
        <dbReference type="EMBL" id="VDI75709.1"/>
    </source>
</evidence>
<accession>A0A8B6H9E5</accession>
<reference evidence="2" key="1">
    <citation type="submission" date="2018-11" db="EMBL/GenBank/DDBJ databases">
        <authorList>
            <person name="Alioto T."/>
            <person name="Alioto T."/>
        </authorList>
    </citation>
    <scope>NUCLEOTIDE SEQUENCE</scope>
</reference>
<proteinExistence type="predicted"/>
<feature type="transmembrane region" description="Helical" evidence="1">
    <location>
        <begin position="248"/>
        <end position="268"/>
    </location>
</feature>
<protein>
    <submittedName>
        <fullName evidence="2">Uncharacterized protein</fullName>
    </submittedName>
</protein>
<name>A0A8B6H9E5_MYTGA</name>
<evidence type="ECO:0000256" key="1">
    <source>
        <dbReference type="SAM" id="Phobius"/>
    </source>
</evidence>
<feature type="transmembrane region" description="Helical" evidence="1">
    <location>
        <begin position="496"/>
        <end position="518"/>
    </location>
</feature>
<dbReference type="EMBL" id="UYJE01009695">
    <property type="protein sequence ID" value="VDI75709.1"/>
    <property type="molecule type" value="Genomic_DNA"/>
</dbReference>
<organism evidence="2 3">
    <name type="scientific">Mytilus galloprovincialis</name>
    <name type="common">Mediterranean mussel</name>
    <dbReference type="NCBI Taxonomy" id="29158"/>
    <lineage>
        <taxon>Eukaryota</taxon>
        <taxon>Metazoa</taxon>
        <taxon>Spiralia</taxon>
        <taxon>Lophotrochozoa</taxon>
        <taxon>Mollusca</taxon>
        <taxon>Bivalvia</taxon>
        <taxon>Autobranchia</taxon>
        <taxon>Pteriomorphia</taxon>
        <taxon>Mytilida</taxon>
        <taxon>Mytiloidea</taxon>
        <taxon>Mytilidae</taxon>
        <taxon>Mytilinae</taxon>
        <taxon>Mytilus</taxon>
    </lineage>
</organism>
<sequence length="574" mass="66491">MGRALQSIKVLCVFFAVDIGLKMGPANTAFIGTYFNSSTVATTNEEKSSEISTLYNNVTFSNSVSAETTFVISQDNVTSKIVYGCSFGMIDVGIRQQLQSYITANKELIFLHFYLVNPTTSISYGPNDTIYNIFTIVRTVGGFGNELLAMHPQFEQFSIGTLVFGVEHINIPLRVMSLDCFTQRELQYTLRKIVKTELGLLQKRNDGGIASLCQTHAEDIKGIASFYYNCCAIENNDEFVCNRLQTNLWMDVLLVGMNICYVIVFLYSPLLIPTSWYKADIHGITLRIERNFHLKLSDELYTENQFKTEEKTVQLLKRKKQYPLKVKEINLKILEMNTVSTDYVPAGIFHYLYRTFIKCHVKDHEYVKDCCNTDVCKFRFCNCPVWHKCLLPLMQHIFLLILLIPWAIRILFYYSFESEDRTNRETFAQKKNLEYPNILQWSLTYSLKPNHLFFICVYGFIAFIPFCKIFLKLAMQRSGFNDNRRSSSESMKLIQILVLPCRKLGLVGCLISPFYIMLISPLVIIWFILPFIPIIKVSWTLLYGITNAFWTMFKEKSEAWKCFDALWLFVRSVF</sequence>
<feature type="transmembrane region" description="Helical" evidence="1">
    <location>
        <begin position="524"/>
        <end position="546"/>
    </location>
</feature>
<feature type="transmembrane region" description="Helical" evidence="1">
    <location>
        <begin position="452"/>
        <end position="475"/>
    </location>
</feature>
<dbReference type="AlphaFoldDB" id="A0A8B6H9E5"/>